<organism evidence="1 2">
    <name type="scientific">Ephemerocybe angulata</name>
    <dbReference type="NCBI Taxonomy" id="980116"/>
    <lineage>
        <taxon>Eukaryota</taxon>
        <taxon>Fungi</taxon>
        <taxon>Dikarya</taxon>
        <taxon>Basidiomycota</taxon>
        <taxon>Agaricomycotina</taxon>
        <taxon>Agaricomycetes</taxon>
        <taxon>Agaricomycetidae</taxon>
        <taxon>Agaricales</taxon>
        <taxon>Agaricineae</taxon>
        <taxon>Psathyrellaceae</taxon>
        <taxon>Ephemerocybe</taxon>
    </lineage>
</organism>
<dbReference type="AlphaFoldDB" id="A0A8H6HL82"/>
<reference evidence="1 2" key="1">
    <citation type="submission" date="2020-07" db="EMBL/GenBank/DDBJ databases">
        <title>Comparative genomics of pyrophilous fungi reveals a link between fire events and developmental genes.</title>
        <authorList>
            <consortium name="DOE Joint Genome Institute"/>
            <person name="Steindorff A.S."/>
            <person name="Carver A."/>
            <person name="Calhoun S."/>
            <person name="Stillman K."/>
            <person name="Liu H."/>
            <person name="Lipzen A."/>
            <person name="Pangilinan J."/>
            <person name="Labutti K."/>
            <person name="Bruns T.D."/>
            <person name="Grigoriev I.V."/>
        </authorList>
    </citation>
    <scope>NUCLEOTIDE SEQUENCE [LARGE SCALE GENOMIC DNA]</scope>
    <source>
        <strain evidence="1 2">CBS 144469</strain>
    </source>
</reference>
<accession>A0A8H6HL82</accession>
<evidence type="ECO:0000313" key="1">
    <source>
        <dbReference type="EMBL" id="KAF6747818.1"/>
    </source>
</evidence>
<comment type="caution">
    <text evidence="1">The sequence shown here is derived from an EMBL/GenBank/DDBJ whole genome shotgun (WGS) entry which is preliminary data.</text>
</comment>
<keyword evidence="2" id="KW-1185">Reference proteome</keyword>
<proteinExistence type="predicted"/>
<gene>
    <name evidence="1" type="ORF">DFP72DRAFT_585687</name>
</gene>
<dbReference type="Proteomes" id="UP000521943">
    <property type="component" value="Unassembled WGS sequence"/>
</dbReference>
<dbReference type="EMBL" id="JACGCI010000077">
    <property type="protein sequence ID" value="KAF6747818.1"/>
    <property type="molecule type" value="Genomic_DNA"/>
</dbReference>
<protein>
    <submittedName>
        <fullName evidence="1">Uncharacterized protein</fullName>
    </submittedName>
</protein>
<name>A0A8H6HL82_9AGAR</name>
<evidence type="ECO:0000313" key="2">
    <source>
        <dbReference type="Proteomes" id="UP000521943"/>
    </source>
</evidence>
<sequence>MRLWKAVAVRVACACYHLRSTYLCQYPVLDRGPDPGSACPVAVLMSRRRAAFLSFVLSTPTYLDFLVSRYTPCTKSRSGISGESQPCHRSSAVRSRAPPCPSRRFPEYCSFPTSAKLPVSQREYDQHCQMPVAWEDTSHRGYKGFRWVVSRLRVARACEVKHKLLYCEFVEVGFERLELCPIHRWVP</sequence>